<name>A0AAF0ZQ18_SOLVR</name>
<proteinExistence type="predicted"/>
<gene>
    <name evidence="1" type="ORF">MTR67_039048</name>
</gene>
<organism evidence="1 2">
    <name type="scientific">Solanum verrucosum</name>
    <dbReference type="NCBI Taxonomy" id="315347"/>
    <lineage>
        <taxon>Eukaryota</taxon>
        <taxon>Viridiplantae</taxon>
        <taxon>Streptophyta</taxon>
        <taxon>Embryophyta</taxon>
        <taxon>Tracheophyta</taxon>
        <taxon>Spermatophyta</taxon>
        <taxon>Magnoliopsida</taxon>
        <taxon>eudicotyledons</taxon>
        <taxon>Gunneridae</taxon>
        <taxon>Pentapetalae</taxon>
        <taxon>asterids</taxon>
        <taxon>lamiids</taxon>
        <taxon>Solanales</taxon>
        <taxon>Solanaceae</taxon>
        <taxon>Solanoideae</taxon>
        <taxon>Solaneae</taxon>
        <taxon>Solanum</taxon>
    </lineage>
</organism>
<dbReference type="Proteomes" id="UP001234989">
    <property type="component" value="Chromosome 9"/>
</dbReference>
<reference evidence="1" key="1">
    <citation type="submission" date="2023-08" db="EMBL/GenBank/DDBJ databases">
        <title>A de novo genome assembly of Solanum verrucosum Schlechtendal, a Mexican diploid species geographically isolated from the other diploid A-genome species in potato relatives.</title>
        <authorList>
            <person name="Hosaka K."/>
        </authorList>
    </citation>
    <scope>NUCLEOTIDE SEQUENCE</scope>
    <source>
        <tissue evidence="1">Young leaves</tissue>
    </source>
</reference>
<keyword evidence="2" id="KW-1185">Reference proteome</keyword>
<sequence>MKLTKGRIAEWIGDLDLLR</sequence>
<dbReference type="EMBL" id="CP133620">
    <property type="protein sequence ID" value="WMV45663.1"/>
    <property type="molecule type" value="Genomic_DNA"/>
</dbReference>
<evidence type="ECO:0000313" key="1">
    <source>
        <dbReference type="EMBL" id="WMV45663.1"/>
    </source>
</evidence>
<evidence type="ECO:0000313" key="2">
    <source>
        <dbReference type="Proteomes" id="UP001234989"/>
    </source>
</evidence>
<accession>A0AAF0ZQ18</accession>
<protein>
    <submittedName>
        <fullName evidence="1">Uncharacterized protein</fullName>
    </submittedName>
</protein>
<dbReference type="AlphaFoldDB" id="A0AAF0ZQ18"/>